<reference evidence="2" key="1">
    <citation type="submission" date="2013-01" db="EMBL/GenBank/DDBJ databases">
        <title>Draft Genome Sequence of a Mulberry Tree, Morus notabilis C.K. Schneid.</title>
        <authorList>
            <person name="He N."/>
            <person name="Zhao S."/>
        </authorList>
    </citation>
    <scope>NUCLEOTIDE SEQUENCE</scope>
</reference>
<organism evidence="1 2">
    <name type="scientific">Morus notabilis</name>
    <dbReference type="NCBI Taxonomy" id="981085"/>
    <lineage>
        <taxon>Eukaryota</taxon>
        <taxon>Viridiplantae</taxon>
        <taxon>Streptophyta</taxon>
        <taxon>Embryophyta</taxon>
        <taxon>Tracheophyta</taxon>
        <taxon>Spermatophyta</taxon>
        <taxon>Magnoliopsida</taxon>
        <taxon>eudicotyledons</taxon>
        <taxon>Gunneridae</taxon>
        <taxon>Pentapetalae</taxon>
        <taxon>rosids</taxon>
        <taxon>fabids</taxon>
        <taxon>Rosales</taxon>
        <taxon>Moraceae</taxon>
        <taxon>Moreae</taxon>
        <taxon>Morus</taxon>
    </lineage>
</organism>
<name>W9R5L8_9ROSA</name>
<dbReference type="Proteomes" id="UP000030645">
    <property type="component" value="Unassembled WGS sequence"/>
</dbReference>
<evidence type="ECO:0000313" key="1">
    <source>
        <dbReference type="EMBL" id="EXB72721.1"/>
    </source>
</evidence>
<sequence length="107" mass="12457">MINTLVAHETVVKVGFAQWHEEEPILEDQDEKISAVMITTNSLDSAAAKARISREKYFASRQQFLRSYKLTKEESVGRKIKVWFKNNKPQNPIRFVILCMAKPYVRD</sequence>
<accession>W9R5L8</accession>
<gene>
    <name evidence="1" type="ORF">L484_004301</name>
</gene>
<protein>
    <submittedName>
        <fullName evidence="1">Uncharacterized protein</fullName>
    </submittedName>
</protein>
<evidence type="ECO:0000313" key="2">
    <source>
        <dbReference type="Proteomes" id="UP000030645"/>
    </source>
</evidence>
<dbReference type="EMBL" id="KE344630">
    <property type="protein sequence ID" value="EXB72721.1"/>
    <property type="molecule type" value="Genomic_DNA"/>
</dbReference>
<proteinExistence type="predicted"/>
<dbReference type="AlphaFoldDB" id="W9R5L8"/>
<keyword evidence="2" id="KW-1185">Reference proteome</keyword>